<dbReference type="InterPro" id="IPR001279">
    <property type="entry name" value="Metallo-B-lactamas"/>
</dbReference>
<comment type="caution">
    <text evidence="3">The sequence shown here is derived from an EMBL/GenBank/DDBJ whole genome shotgun (WGS) entry which is preliminary data.</text>
</comment>
<dbReference type="InterPro" id="IPR036866">
    <property type="entry name" value="RibonucZ/Hydroxyglut_hydro"/>
</dbReference>
<dbReference type="EMBL" id="BQXO01000001">
    <property type="protein sequence ID" value="GKT05312.1"/>
    <property type="molecule type" value="Genomic_DNA"/>
</dbReference>
<accession>A0ABQ5JLI1</accession>
<gene>
    <name evidence="3" type="ORF">JCM31185_06010</name>
</gene>
<dbReference type="Gene3D" id="3.60.15.10">
    <property type="entry name" value="Ribonuclease Z/Hydroxyacylglutathione hydrolase-like"/>
    <property type="match status" value="1"/>
</dbReference>
<evidence type="ECO:0000256" key="1">
    <source>
        <dbReference type="ARBA" id="ARBA00022833"/>
    </source>
</evidence>
<sequence>MKLTILGYYGGYPFNGGGTSGYLIQSQGFNLMLDAGSGTLLALQKVLDPLQLDALLLSHYHQDHIADVGVLQYEWQLQTGPRKQDVLPIYGHMEDPLNFAALTWPAATIGKKYDPNSALELGPFVITFLRTIHPVPTFAIRIVEKKTGSVLVYTADSAAMPALNDFAAKANVLMVDTNFFANRTGQLWHMTAPQAGQLAHQAQVKTLILTHLPQITSFEELKQQASTKAGAAIKVLVAADEKNIEI</sequence>
<dbReference type="Proteomes" id="UP001628078">
    <property type="component" value="Unassembled WGS sequence"/>
</dbReference>
<dbReference type="SMART" id="SM00849">
    <property type="entry name" value="Lactamase_B"/>
    <property type="match status" value="1"/>
</dbReference>
<dbReference type="SUPFAM" id="SSF56281">
    <property type="entry name" value="Metallo-hydrolase/oxidoreductase"/>
    <property type="match status" value="1"/>
</dbReference>
<protein>
    <submittedName>
        <fullName evidence="3">MBL fold metallo-hydrolase</fullName>
    </submittedName>
</protein>
<organism evidence="3 4">
    <name type="scientific">Furfurilactobacillus curtus</name>
    <dbReference type="NCBI Taxonomy" id="1746200"/>
    <lineage>
        <taxon>Bacteria</taxon>
        <taxon>Bacillati</taxon>
        <taxon>Bacillota</taxon>
        <taxon>Bacilli</taxon>
        <taxon>Lactobacillales</taxon>
        <taxon>Lactobacillaceae</taxon>
        <taxon>Furfurilactobacillus</taxon>
    </lineage>
</organism>
<dbReference type="CDD" id="cd07716">
    <property type="entry name" value="RNaseZ_short-form-like_MBL-fold"/>
    <property type="match status" value="1"/>
</dbReference>
<evidence type="ECO:0000259" key="2">
    <source>
        <dbReference type="SMART" id="SM00849"/>
    </source>
</evidence>
<reference evidence="3 4" key="1">
    <citation type="submission" date="2022-03" db="EMBL/GenBank/DDBJ databases">
        <title>Draft genome sequence of Furfurilactobacillus curtus JCM 31185.</title>
        <authorList>
            <person name="Suzuki S."/>
            <person name="Endo A."/>
            <person name="Kajikawa A."/>
        </authorList>
    </citation>
    <scope>NUCLEOTIDE SEQUENCE [LARGE SCALE GENOMIC DNA]</scope>
    <source>
        <strain evidence="3 4">JCM 31185</strain>
    </source>
</reference>
<feature type="domain" description="Metallo-beta-lactamase" evidence="2">
    <location>
        <begin position="18"/>
        <end position="211"/>
    </location>
</feature>
<dbReference type="RefSeq" id="WP_407882561.1">
    <property type="nucleotide sequence ID" value="NZ_BQXO01000001.1"/>
</dbReference>
<keyword evidence="1" id="KW-0862">Zinc</keyword>
<name>A0ABQ5JLI1_9LACO</name>
<evidence type="ECO:0000313" key="4">
    <source>
        <dbReference type="Proteomes" id="UP001628078"/>
    </source>
</evidence>
<dbReference type="PANTHER" id="PTHR46018">
    <property type="entry name" value="ZINC PHOSPHODIESTERASE ELAC PROTEIN 1"/>
    <property type="match status" value="1"/>
</dbReference>
<evidence type="ECO:0000313" key="3">
    <source>
        <dbReference type="EMBL" id="GKT05312.1"/>
    </source>
</evidence>
<dbReference type="PANTHER" id="PTHR46018:SF4">
    <property type="entry name" value="METALLO-HYDROLASE YHFI-RELATED"/>
    <property type="match status" value="1"/>
</dbReference>
<proteinExistence type="predicted"/>
<keyword evidence="4" id="KW-1185">Reference proteome</keyword>
<dbReference type="Pfam" id="PF12706">
    <property type="entry name" value="Lactamase_B_2"/>
    <property type="match status" value="1"/>
</dbReference>